<gene>
    <name evidence="1" type="ORF">CVLEPA_LOCUS13340</name>
</gene>
<comment type="caution">
    <text evidence="1">The sequence shown here is derived from an EMBL/GenBank/DDBJ whole genome shotgun (WGS) entry which is preliminary data.</text>
</comment>
<evidence type="ECO:0000313" key="2">
    <source>
        <dbReference type="Proteomes" id="UP001642483"/>
    </source>
</evidence>
<dbReference type="EMBL" id="CAWYQH010000096">
    <property type="protein sequence ID" value="CAK8682696.1"/>
    <property type="molecule type" value="Genomic_DNA"/>
</dbReference>
<name>A0ABP0FVX6_CLALP</name>
<reference evidence="1 2" key="1">
    <citation type="submission" date="2024-02" db="EMBL/GenBank/DDBJ databases">
        <authorList>
            <person name="Daric V."/>
            <person name="Darras S."/>
        </authorList>
    </citation>
    <scope>NUCLEOTIDE SEQUENCE [LARGE SCALE GENOMIC DNA]</scope>
</reference>
<proteinExistence type="predicted"/>
<accession>A0ABP0FVX6</accession>
<organism evidence="1 2">
    <name type="scientific">Clavelina lepadiformis</name>
    <name type="common">Light-bulb sea squirt</name>
    <name type="synonym">Ascidia lepadiformis</name>
    <dbReference type="NCBI Taxonomy" id="159417"/>
    <lineage>
        <taxon>Eukaryota</taxon>
        <taxon>Metazoa</taxon>
        <taxon>Chordata</taxon>
        <taxon>Tunicata</taxon>
        <taxon>Ascidiacea</taxon>
        <taxon>Aplousobranchia</taxon>
        <taxon>Clavelinidae</taxon>
        <taxon>Clavelina</taxon>
    </lineage>
</organism>
<sequence length="120" mass="13632">MKTLNFEPAFCLAEISILCAMARAGLVSFNILRCPARSFYYHCDSAHVSPCDRNELLAMLSWLASIWAKKRTTRKQKKDKALNSAHQEKVINVSKRKRGITFMFLILVQNGVLKVSNCPK</sequence>
<dbReference type="Proteomes" id="UP001642483">
    <property type="component" value="Unassembled WGS sequence"/>
</dbReference>
<protein>
    <recommendedName>
        <fullName evidence="3">Secreted protein</fullName>
    </recommendedName>
</protein>
<keyword evidence="2" id="KW-1185">Reference proteome</keyword>
<evidence type="ECO:0008006" key="3">
    <source>
        <dbReference type="Google" id="ProtNLM"/>
    </source>
</evidence>
<evidence type="ECO:0000313" key="1">
    <source>
        <dbReference type="EMBL" id="CAK8682696.1"/>
    </source>
</evidence>